<reference evidence="1" key="1">
    <citation type="submission" date="2022-06" db="EMBL/GenBank/DDBJ databases">
        <title>Genome Sequence of Candolleomyces eurysporus.</title>
        <authorList>
            <person name="Buettner E."/>
        </authorList>
    </citation>
    <scope>NUCLEOTIDE SEQUENCE</scope>
    <source>
        <strain evidence="1">VTCC 930004</strain>
    </source>
</reference>
<evidence type="ECO:0000313" key="1">
    <source>
        <dbReference type="EMBL" id="KAJ2930409.1"/>
    </source>
</evidence>
<dbReference type="EMBL" id="JANBPK010000844">
    <property type="protein sequence ID" value="KAJ2930409.1"/>
    <property type="molecule type" value="Genomic_DNA"/>
</dbReference>
<dbReference type="OrthoDB" id="3223099at2759"/>
<organism evidence="1 2">
    <name type="scientific">Candolleomyces eurysporus</name>
    <dbReference type="NCBI Taxonomy" id="2828524"/>
    <lineage>
        <taxon>Eukaryota</taxon>
        <taxon>Fungi</taxon>
        <taxon>Dikarya</taxon>
        <taxon>Basidiomycota</taxon>
        <taxon>Agaricomycotina</taxon>
        <taxon>Agaricomycetes</taxon>
        <taxon>Agaricomycetidae</taxon>
        <taxon>Agaricales</taxon>
        <taxon>Agaricineae</taxon>
        <taxon>Psathyrellaceae</taxon>
        <taxon>Candolleomyces</taxon>
    </lineage>
</organism>
<dbReference type="AlphaFoldDB" id="A0A9W8JAE7"/>
<gene>
    <name evidence="1" type="ORF">H1R20_g6732</name>
</gene>
<evidence type="ECO:0008006" key="3">
    <source>
        <dbReference type="Google" id="ProtNLM"/>
    </source>
</evidence>
<protein>
    <recommendedName>
        <fullName evidence="3">BTB domain-containing protein</fullName>
    </recommendedName>
</protein>
<proteinExistence type="predicted"/>
<name>A0A9W8JAE7_9AGAR</name>
<comment type="caution">
    <text evidence="1">The sequence shown here is derived from an EMBL/GenBank/DDBJ whole genome shotgun (WGS) entry which is preliminary data.</text>
</comment>
<dbReference type="Gene3D" id="3.30.710.10">
    <property type="entry name" value="Potassium Channel Kv1.1, Chain A"/>
    <property type="match status" value="1"/>
</dbReference>
<dbReference type="InterPro" id="IPR011333">
    <property type="entry name" value="SKP1/BTB/POZ_sf"/>
</dbReference>
<evidence type="ECO:0000313" key="2">
    <source>
        <dbReference type="Proteomes" id="UP001140091"/>
    </source>
</evidence>
<feature type="non-terminal residue" evidence="1">
    <location>
        <position position="1"/>
    </location>
</feature>
<sequence>MSTALNEPSNDGTFPGPIAHRKRIRWGGITFFKVEESVFEAPRYRFAEYSEVFETMFQLPAGSDGNVEGRDEEHPIVLEGYRAAHFDALLAVLYPTPDDLISGTVKLETEEWIGVLNLSTRWGMKKIRNLAISELSKISLNPVEKVTLGREHHIAKWFRDGLTELVSEHPIRPLAELKSQLGAEMACALLWIQNQALQKPSEGRFSLPGIALNMLGCVYGCKAGIFTSDRHCNSCSLTIAVDNCSALLMAGGHNSAGIQTQIPAIGPATYDLTINLQYVSHKLPEFKADRI</sequence>
<accession>A0A9W8JAE7</accession>
<dbReference type="Proteomes" id="UP001140091">
    <property type="component" value="Unassembled WGS sequence"/>
</dbReference>
<keyword evidence="2" id="KW-1185">Reference proteome</keyword>